<dbReference type="InterPro" id="IPR052345">
    <property type="entry name" value="Rad_response_metalloprotease"/>
</dbReference>
<gene>
    <name evidence="3" type="ORF">METZ01_LOCUS255026</name>
</gene>
<reference evidence="3" key="1">
    <citation type="submission" date="2018-05" db="EMBL/GenBank/DDBJ databases">
        <authorList>
            <person name="Lanie J.A."/>
            <person name="Ng W.-L."/>
            <person name="Kazmierczak K.M."/>
            <person name="Andrzejewski T.M."/>
            <person name="Davidsen T.M."/>
            <person name="Wayne K.J."/>
            <person name="Tettelin H."/>
            <person name="Glass J.I."/>
            <person name="Rusch D."/>
            <person name="Podicherti R."/>
            <person name="Tsui H.-C.T."/>
            <person name="Winkler M.E."/>
        </authorList>
    </citation>
    <scope>NUCLEOTIDE SEQUENCE</scope>
</reference>
<organism evidence="3">
    <name type="scientific">marine metagenome</name>
    <dbReference type="NCBI Taxonomy" id="408172"/>
    <lineage>
        <taxon>unclassified sequences</taxon>
        <taxon>metagenomes</taxon>
        <taxon>ecological metagenomes</taxon>
    </lineage>
</organism>
<dbReference type="Gene3D" id="1.10.260.40">
    <property type="entry name" value="lambda repressor-like DNA-binding domains"/>
    <property type="match status" value="1"/>
</dbReference>
<protein>
    <recommendedName>
        <fullName evidence="2">HTH cro/C1-type domain-containing protein</fullName>
    </recommendedName>
</protein>
<dbReference type="Gene3D" id="1.10.10.2910">
    <property type="match status" value="1"/>
</dbReference>
<dbReference type="InterPro" id="IPR010359">
    <property type="entry name" value="IrrE_HExxH"/>
</dbReference>
<dbReference type="InterPro" id="IPR001387">
    <property type="entry name" value="Cro/C1-type_HTH"/>
</dbReference>
<dbReference type="PROSITE" id="PS50943">
    <property type="entry name" value="HTH_CROC1"/>
    <property type="match status" value="1"/>
</dbReference>
<sequence length="341" mass="38587">MNEFMQTQTRPDDLNRRLRRLRLAAGMSQSDVGKNIGLPRSAVTQIELGNRDLSADELVRFAAAFQRSPTALLTPSNEFDNDQLPEDDGVLIEFQDALKSSGESPELCESLKQITQIAKELTRIENQFGIDVYGPEAVAFLGTPPRSTWEATHHGITVAEEERRRLDLGSAPIRDLPELLATLRIRASRLELSPRTLSLFIHRKSTGPIVIVNKSASVEERRFRFAHGLAHLLFDRDHRWIICDQKHANHHHEIRANAFATAFLVPPAGLQRYLQSMGRDTMARRFDRVMDLIADASTTNPPYHSRIRVNPRSYQDNRDINGYELSQISSYFGVTTSLAAY</sequence>
<dbReference type="SUPFAM" id="SSF47413">
    <property type="entry name" value="lambda repressor-like DNA-binding domains"/>
    <property type="match status" value="1"/>
</dbReference>
<dbReference type="SMART" id="SM00530">
    <property type="entry name" value="HTH_XRE"/>
    <property type="match status" value="1"/>
</dbReference>
<dbReference type="PANTHER" id="PTHR43236:SF2">
    <property type="entry name" value="BLL0069 PROTEIN"/>
    <property type="match status" value="1"/>
</dbReference>
<accession>A0A382ISG7</accession>
<dbReference type="CDD" id="cd00093">
    <property type="entry name" value="HTH_XRE"/>
    <property type="match status" value="1"/>
</dbReference>
<feature type="domain" description="HTH cro/C1-type" evidence="2">
    <location>
        <begin position="18"/>
        <end position="72"/>
    </location>
</feature>
<feature type="non-terminal residue" evidence="3">
    <location>
        <position position="341"/>
    </location>
</feature>
<dbReference type="Pfam" id="PF01381">
    <property type="entry name" value="HTH_3"/>
    <property type="match status" value="1"/>
</dbReference>
<dbReference type="GO" id="GO:0003677">
    <property type="term" value="F:DNA binding"/>
    <property type="evidence" value="ECO:0007669"/>
    <property type="project" value="InterPro"/>
</dbReference>
<dbReference type="PANTHER" id="PTHR43236">
    <property type="entry name" value="ANTITOXIN HIGA1"/>
    <property type="match status" value="1"/>
</dbReference>
<dbReference type="Pfam" id="PF06114">
    <property type="entry name" value="Peptidase_M78"/>
    <property type="match status" value="1"/>
</dbReference>
<proteinExistence type="inferred from homology"/>
<evidence type="ECO:0000256" key="1">
    <source>
        <dbReference type="ARBA" id="ARBA00007227"/>
    </source>
</evidence>
<name>A0A382ISG7_9ZZZZ</name>
<dbReference type="EMBL" id="UINC01069076">
    <property type="protein sequence ID" value="SVC02172.1"/>
    <property type="molecule type" value="Genomic_DNA"/>
</dbReference>
<evidence type="ECO:0000313" key="3">
    <source>
        <dbReference type="EMBL" id="SVC02172.1"/>
    </source>
</evidence>
<comment type="similarity">
    <text evidence="1">Belongs to the short-chain fatty acyl-CoA assimilation regulator (ScfR) family.</text>
</comment>
<evidence type="ECO:0000259" key="2">
    <source>
        <dbReference type="PROSITE" id="PS50943"/>
    </source>
</evidence>
<dbReference type="InterPro" id="IPR010982">
    <property type="entry name" value="Lambda_DNA-bd_dom_sf"/>
</dbReference>
<dbReference type="AlphaFoldDB" id="A0A382ISG7"/>